<dbReference type="GO" id="GO:0016616">
    <property type="term" value="F:oxidoreductase activity, acting on the CH-OH group of donors, NAD or NADP as acceptor"/>
    <property type="evidence" value="ECO:0007669"/>
    <property type="project" value="TreeGrafter"/>
</dbReference>
<name>A0A383R9X4_PAEAL</name>
<dbReference type="Proteomes" id="UP000304148">
    <property type="component" value="Chromosome"/>
</dbReference>
<organism evidence="2 3">
    <name type="scientific">Paenibacillus alvei</name>
    <name type="common">Bacillus alvei</name>
    <dbReference type="NCBI Taxonomy" id="44250"/>
    <lineage>
        <taxon>Bacteria</taxon>
        <taxon>Bacillati</taxon>
        <taxon>Bacillota</taxon>
        <taxon>Bacilli</taxon>
        <taxon>Bacillales</taxon>
        <taxon>Paenibacillaceae</taxon>
        <taxon>Paenibacillus</taxon>
    </lineage>
</organism>
<dbReference type="AlphaFoldDB" id="A0A383R9X4"/>
<evidence type="ECO:0000313" key="3">
    <source>
        <dbReference type="Proteomes" id="UP000304148"/>
    </source>
</evidence>
<comment type="similarity">
    <text evidence="1">Belongs to the short-chain dehydrogenases/reductases (SDR) family.</text>
</comment>
<dbReference type="SUPFAM" id="SSF51735">
    <property type="entry name" value="NAD(P)-binding Rossmann-fold domains"/>
    <property type="match status" value="1"/>
</dbReference>
<dbReference type="PANTHER" id="PTHR42760">
    <property type="entry name" value="SHORT-CHAIN DEHYDROGENASES/REDUCTASES FAMILY MEMBER"/>
    <property type="match status" value="1"/>
</dbReference>
<dbReference type="PRINTS" id="PR00081">
    <property type="entry name" value="GDHRDH"/>
</dbReference>
<dbReference type="InterPro" id="IPR002347">
    <property type="entry name" value="SDR_fam"/>
</dbReference>
<gene>
    <name evidence="2" type="ORF">PBLR_12180</name>
</gene>
<accession>A0A383R9X4</accession>
<dbReference type="InterPro" id="IPR036291">
    <property type="entry name" value="NAD(P)-bd_dom_sf"/>
</dbReference>
<dbReference type="Gene3D" id="3.40.50.720">
    <property type="entry name" value="NAD(P)-binding Rossmann-like Domain"/>
    <property type="match status" value="1"/>
</dbReference>
<proteinExistence type="inferred from homology"/>
<reference evidence="3" key="1">
    <citation type="submission" date="2018-08" db="EMBL/GenBank/DDBJ databases">
        <authorList>
            <person name="Chevrot R."/>
        </authorList>
    </citation>
    <scope>NUCLEOTIDE SEQUENCE [LARGE SCALE GENOMIC DNA]</scope>
</reference>
<dbReference type="Pfam" id="PF00106">
    <property type="entry name" value="adh_short"/>
    <property type="match status" value="1"/>
</dbReference>
<evidence type="ECO:0000313" key="2">
    <source>
        <dbReference type="EMBL" id="SYX83758.1"/>
    </source>
</evidence>
<dbReference type="CDD" id="cd05233">
    <property type="entry name" value="SDR_c"/>
    <property type="match status" value="1"/>
</dbReference>
<sequence length="239" mass="25981">MKKYIIFGASKGLGDAFVKGLPKQGDQVWVVSRNRPSSLDLEDGVKRIWIQADLSQLEASSRIADAVAEDVIDVIIYNVGIWEQDGFGDDYNFDNDDPAEIARIIQVNITSTITCIQSLLPNIRKSEAGKIIFIGSTAGLDHTNNSQVSFVASKFGLRGITNALREHVRQDQIGVTCINPGELAAEIPYEEGAEKALSAYDSTRIPVQDILSLVTCVIGLSKAACVKEINIPAMRDTNA</sequence>
<evidence type="ECO:0000256" key="1">
    <source>
        <dbReference type="ARBA" id="ARBA00006484"/>
    </source>
</evidence>
<dbReference type="RefSeq" id="WP_138185778.1">
    <property type="nucleotide sequence ID" value="NZ_LS992241.1"/>
</dbReference>
<protein>
    <submittedName>
        <fullName evidence="2">Short chain dehydrogenase/reductase</fullName>
    </submittedName>
</protein>
<dbReference type="EMBL" id="LS992241">
    <property type="protein sequence ID" value="SYX83758.1"/>
    <property type="molecule type" value="Genomic_DNA"/>
</dbReference>